<feature type="domain" description="Mycothiol-dependent maleylpyruvate isomerase metal-binding" evidence="1">
    <location>
        <begin position="24"/>
        <end position="158"/>
    </location>
</feature>
<name>A0ABU8NA53_9PSEU</name>
<dbReference type="Pfam" id="PF11716">
    <property type="entry name" value="MDMPI_N"/>
    <property type="match status" value="1"/>
</dbReference>
<dbReference type="EMBL" id="JBBEGL010000005">
    <property type="protein sequence ID" value="MEJ2888548.1"/>
    <property type="molecule type" value="Genomic_DNA"/>
</dbReference>
<dbReference type="InterPro" id="IPR024344">
    <property type="entry name" value="MDMPI_metal-binding"/>
</dbReference>
<proteinExistence type="predicted"/>
<keyword evidence="3" id="KW-1185">Reference proteome</keyword>
<dbReference type="NCBIfam" id="TIGR03084">
    <property type="entry name" value="TIGR03084 family metal-binding protein"/>
    <property type="match status" value="1"/>
</dbReference>
<dbReference type="InterPro" id="IPR017517">
    <property type="entry name" value="Maleyloyr_isom"/>
</dbReference>
<gene>
    <name evidence="2" type="ORF">WCD41_18970</name>
</gene>
<evidence type="ECO:0000313" key="3">
    <source>
        <dbReference type="Proteomes" id="UP001370100"/>
    </source>
</evidence>
<organism evidence="2 3">
    <name type="scientific">Actinomycetospora aeridis</name>
    <dbReference type="NCBI Taxonomy" id="3129231"/>
    <lineage>
        <taxon>Bacteria</taxon>
        <taxon>Bacillati</taxon>
        <taxon>Actinomycetota</taxon>
        <taxon>Actinomycetes</taxon>
        <taxon>Pseudonocardiales</taxon>
        <taxon>Pseudonocardiaceae</taxon>
        <taxon>Actinomycetospora</taxon>
    </lineage>
</organism>
<sequence>MSPQETQRSGARPGPSVDELLDDLDAERAAVMALVRELPRASWTLPTRAEPWTVRDQIAHLAWFDGAFARAVSTPAEFEAERDAITDVADFMDRTLREVPEVGPAALASWQDAARAFDRAARACDPSARLPWYGPSMSLRSAITSRMMETWAHGTDVADALDARLAPSERLRHVADLAVRARPQGYRVRGLPVSETPVLVTLTGPSGTAWTWAPGVSGVASQTSSVRNATQTNSVVGDAEEFCLVLARRRHVDDTALEVSGDAAREWMEIGQAFAGTPGKDPVRT</sequence>
<evidence type="ECO:0000313" key="2">
    <source>
        <dbReference type="EMBL" id="MEJ2888548.1"/>
    </source>
</evidence>
<dbReference type="InterPro" id="IPR034660">
    <property type="entry name" value="DinB/YfiT-like"/>
</dbReference>
<dbReference type="SUPFAM" id="SSF109854">
    <property type="entry name" value="DinB/YfiT-like putative metalloenzymes"/>
    <property type="match status" value="1"/>
</dbReference>
<dbReference type="InterPro" id="IPR017518">
    <property type="entry name" value="CHP03084"/>
</dbReference>
<evidence type="ECO:0000259" key="1">
    <source>
        <dbReference type="Pfam" id="PF11716"/>
    </source>
</evidence>
<dbReference type="RefSeq" id="WP_337715213.1">
    <property type="nucleotide sequence ID" value="NZ_JBBEGL010000005.1"/>
</dbReference>
<accession>A0ABU8NA53</accession>
<dbReference type="NCBIfam" id="TIGR03083">
    <property type="entry name" value="maleylpyruvate isomerase family mycothiol-dependent enzyme"/>
    <property type="match status" value="1"/>
</dbReference>
<comment type="caution">
    <text evidence="2">The sequence shown here is derived from an EMBL/GenBank/DDBJ whole genome shotgun (WGS) entry which is preliminary data.</text>
</comment>
<dbReference type="Gene3D" id="1.20.120.450">
    <property type="entry name" value="dinb family like domain"/>
    <property type="match status" value="1"/>
</dbReference>
<protein>
    <submittedName>
        <fullName evidence="2">TIGR03084 family metal-binding protein</fullName>
    </submittedName>
</protein>
<reference evidence="2 3" key="1">
    <citation type="submission" date="2024-03" db="EMBL/GenBank/DDBJ databases">
        <title>Actinomycetospora sp. OC33-EN06, a novel actinomycete isolated from wild orchid (Aerides multiflora).</title>
        <authorList>
            <person name="Suriyachadkun C."/>
        </authorList>
    </citation>
    <scope>NUCLEOTIDE SEQUENCE [LARGE SCALE GENOMIC DNA]</scope>
    <source>
        <strain evidence="2 3">OC33-EN06</strain>
    </source>
</reference>
<dbReference type="Proteomes" id="UP001370100">
    <property type="component" value="Unassembled WGS sequence"/>
</dbReference>